<dbReference type="Proteomes" id="UP000315673">
    <property type="component" value="Chromosome"/>
</dbReference>
<accession>A0A5B8LGC4</accession>
<dbReference type="GO" id="GO:0017004">
    <property type="term" value="P:cytochrome complex assembly"/>
    <property type="evidence" value="ECO:0007669"/>
    <property type="project" value="UniProtKB-KW"/>
</dbReference>
<evidence type="ECO:0000256" key="3">
    <source>
        <dbReference type="ARBA" id="ARBA00022748"/>
    </source>
</evidence>
<dbReference type="Pfam" id="PF00005">
    <property type="entry name" value="ABC_tran"/>
    <property type="match status" value="1"/>
</dbReference>
<dbReference type="InterPro" id="IPR005895">
    <property type="entry name" value="ABC_transptr_haem_export_CcmA"/>
</dbReference>
<reference evidence="8 9" key="1">
    <citation type="submission" date="2019-07" db="EMBL/GenBank/DDBJ databases">
        <title>Full genome sequence of Sphingomonas sp. 4R-6-7(HKS19).</title>
        <authorList>
            <person name="Im W.-T."/>
        </authorList>
    </citation>
    <scope>NUCLEOTIDE SEQUENCE [LARGE SCALE GENOMIC DNA]</scope>
    <source>
        <strain evidence="8 9">HKS19</strain>
    </source>
</reference>
<evidence type="ECO:0000256" key="1">
    <source>
        <dbReference type="ARBA" id="ARBA00022448"/>
    </source>
</evidence>
<dbReference type="GO" id="GO:0016887">
    <property type="term" value="F:ATP hydrolysis activity"/>
    <property type="evidence" value="ECO:0007669"/>
    <property type="project" value="InterPro"/>
</dbReference>
<protein>
    <submittedName>
        <fullName evidence="8">Heme ABC exporter ATP-binding protein CcmA</fullName>
    </submittedName>
</protein>
<evidence type="ECO:0000256" key="5">
    <source>
        <dbReference type="ARBA" id="ARBA00022967"/>
    </source>
</evidence>
<feature type="domain" description="ABC transporter" evidence="7">
    <location>
        <begin position="4"/>
        <end position="212"/>
    </location>
</feature>
<keyword evidence="3" id="KW-0201">Cytochrome c-type biogenesis</keyword>
<keyword evidence="9" id="KW-1185">Reference proteome</keyword>
<organism evidence="8 9">
    <name type="scientific">Sphingomonas panacisoli</name>
    <dbReference type="NCBI Taxonomy" id="1813879"/>
    <lineage>
        <taxon>Bacteria</taxon>
        <taxon>Pseudomonadati</taxon>
        <taxon>Pseudomonadota</taxon>
        <taxon>Alphaproteobacteria</taxon>
        <taxon>Sphingomonadales</taxon>
        <taxon>Sphingomonadaceae</taxon>
        <taxon>Sphingomonas</taxon>
    </lineage>
</organism>
<dbReference type="SMART" id="SM00382">
    <property type="entry name" value="AAA"/>
    <property type="match status" value="1"/>
</dbReference>
<name>A0A5B8LGC4_9SPHN</name>
<dbReference type="OrthoDB" id="9800654at2"/>
<dbReference type="SUPFAM" id="SSF52540">
    <property type="entry name" value="P-loop containing nucleoside triphosphate hydrolases"/>
    <property type="match status" value="1"/>
</dbReference>
<keyword evidence="4 8" id="KW-0067">ATP-binding</keyword>
<dbReference type="Gene3D" id="3.40.50.300">
    <property type="entry name" value="P-loop containing nucleotide triphosphate hydrolases"/>
    <property type="match status" value="1"/>
</dbReference>
<dbReference type="PANTHER" id="PTHR43499">
    <property type="entry name" value="ABC TRANSPORTER I FAMILY MEMBER 1"/>
    <property type="match status" value="1"/>
</dbReference>
<keyword evidence="5" id="KW-1278">Translocase</keyword>
<keyword evidence="1" id="KW-0813">Transport</keyword>
<evidence type="ECO:0000313" key="9">
    <source>
        <dbReference type="Proteomes" id="UP000315673"/>
    </source>
</evidence>
<dbReference type="InterPro" id="IPR027417">
    <property type="entry name" value="P-loop_NTPase"/>
</dbReference>
<dbReference type="InterPro" id="IPR003439">
    <property type="entry name" value="ABC_transporter-like_ATP-bd"/>
</dbReference>
<dbReference type="PROSITE" id="PS50893">
    <property type="entry name" value="ABC_TRANSPORTER_2"/>
    <property type="match status" value="1"/>
</dbReference>
<keyword evidence="2" id="KW-0547">Nucleotide-binding</keyword>
<dbReference type="EMBL" id="CP042306">
    <property type="protein sequence ID" value="QDZ06170.1"/>
    <property type="molecule type" value="Genomic_DNA"/>
</dbReference>
<evidence type="ECO:0000313" key="8">
    <source>
        <dbReference type="EMBL" id="QDZ06170.1"/>
    </source>
</evidence>
<dbReference type="AlphaFoldDB" id="A0A5B8LGC4"/>
<dbReference type="NCBIfam" id="TIGR01189">
    <property type="entry name" value="ccmA"/>
    <property type="match status" value="1"/>
</dbReference>
<evidence type="ECO:0000256" key="4">
    <source>
        <dbReference type="ARBA" id="ARBA00022840"/>
    </source>
</evidence>
<evidence type="ECO:0000256" key="2">
    <source>
        <dbReference type="ARBA" id="ARBA00022741"/>
    </source>
</evidence>
<sequence>MSLLVFRDVTCERGGRVLFEGLSFALEPGGAALVTGPNGAGKSSLIRVAAGLLRPAAGAVEGEAPRALLTEVASLDEELPLAEALGFWARIDGRADAVADALIKTALSDLAEVPVRLLSTGQRRRAAFARVVASGAPVWLLDEPANGLDSAALARLEDAIARHRANGGGVLIASHTQIALPDAKPIHLPFPGEGRGPVATGPILVPGLRRGSD</sequence>
<dbReference type="PANTHER" id="PTHR43499:SF1">
    <property type="entry name" value="ABC TRANSPORTER I FAMILY MEMBER 1"/>
    <property type="match status" value="1"/>
</dbReference>
<gene>
    <name evidence="8" type="primary">ccmA</name>
    <name evidence="8" type="ORF">FPZ24_00695</name>
</gene>
<dbReference type="GO" id="GO:0022857">
    <property type="term" value="F:transmembrane transporter activity"/>
    <property type="evidence" value="ECO:0007669"/>
    <property type="project" value="InterPro"/>
</dbReference>
<dbReference type="KEGG" id="spai:FPZ24_00695"/>
<proteinExistence type="predicted"/>
<keyword evidence="6" id="KW-0472">Membrane</keyword>
<evidence type="ECO:0000259" key="7">
    <source>
        <dbReference type="PROSITE" id="PS50893"/>
    </source>
</evidence>
<dbReference type="InterPro" id="IPR003593">
    <property type="entry name" value="AAA+_ATPase"/>
</dbReference>
<dbReference type="GO" id="GO:0005524">
    <property type="term" value="F:ATP binding"/>
    <property type="evidence" value="ECO:0007669"/>
    <property type="project" value="UniProtKB-KW"/>
</dbReference>
<evidence type="ECO:0000256" key="6">
    <source>
        <dbReference type="ARBA" id="ARBA00023136"/>
    </source>
</evidence>
<dbReference type="RefSeq" id="WP_146569254.1">
    <property type="nucleotide sequence ID" value="NZ_CP042306.1"/>
</dbReference>